<accession>A0A0F9MFD8</accession>
<name>A0A0F9MFD8_9ZZZZ</name>
<dbReference type="AlphaFoldDB" id="A0A0F9MFD8"/>
<protein>
    <recommendedName>
        <fullName evidence="2">Helix-turn-helix domain-containing protein</fullName>
    </recommendedName>
</protein>
<gene>
    <name evidence="1" type="ORF">LCGC14_1467000</name>
</gene>
<reference evidence="1" key="1">
    <citation type="journal article" date="2015" name="Nature">
        <title>Complex archaea that bridge the gap between prokaryotes and eukaryotes.</title>
        <authorList>
            <person name="Spang A."/>
            <person name="Saw J.H."/>
            <person name="Jorgensen S.L."/>
            <person name="Zaremba-Niedzwiedzka K."/>
            <person name="Martijn J."/>
            <person name="Lind A.E."/>
            <person name="van Eijk R."/>
            <person name="Schleper C."/>
            <person name="Guy L."/>
            <person name="Ettema T.J."/>
        </authorList>
    </citation>
    <scope>NUCLEOTIDE SEQUENCE</scope>
</reference>
<evidence type="ECO:0000313" key="1">
    <source>
        <dbReference type="EMBL" id="KKM67847.1"/>
    </source>
</evidence>
<dbReference type="EMBL" id="LAZR01010277">
    <property type="protein sequence ID" value="KKM67847.1"/>
    <property type="molecule type" value="Genomic_DNA"/>
</dbReference>
<sequence length="61" mass="7162">MKYTTISEAAKILNMSTATIRTRLKSGQWPYYRFGIHILRLNIDEIKDLARQEQLPTPGRR</sequence>
<comment type="caution">
    <text evidence="1">The sequence shown here is derived from an EMBL/GenBank/DDBJ whole genome shotgun (WGS) entry which is preliminary data.</text>
</comment>
<evidence type="ECO:0008006" key="2">
    <source>
        <dbReference type="Google" id="ProtNLM"/>
    </source>
</evidence>
<organism evidence="1">
    <name type="scientific">marine sediment metagenome</name>
    <dbReference type="NCBI Taxonomy" id="412755"/>
    <lineage>
        <taxon>unclassified sequences</taxon>
        <taxon>metagenomes</taxon>
        <taxon>ecological metagenomes</taxon>
    </lineage>
</organism>
<proteinExistence type="predicted"/>